<gene>
    <name evidence="11" type="primary">fluC</name>
    <name evidence="11" type="synonym">crcB</name>
    <name evidence="12" type="ORF">HMPREF9450_00839</name>
</gene>
<keyword evidence="13" id="KW-1185">Reference proteome</keyword>
<evidence type="ECO:0000256" key="10">
    <source>
        <dbReference type="ARBA" id="ARBA00035585"/>
    </source>
</evidence>
<keyword evidence="2 11" id="KW-1003">Cell membrane</keyword>
<dbReference type="EMBL" id="ADLD01000009">
    <property type="protein sequence ID" value="EHB92635.1"/>
    <property type="molecule type" value="Genomic_DNA"/>
</dbReference>
<feature type="binding site" evidence="11">
    <location>
        <position position="76"/>
    </location>
    <ligand>
        <name>Na(+)</name>
        <dbReference type="ChEBI" id="CHEBI:29101"/>
        <note>structural</note>
    </ligand>
</feature>
<evidence type="ECO:0000256" key="1">
    <source>
        <dbReference type="ARBA" id="ARBA00004651"/>
    </source>
</evidence>
<accession>G5H6Z6</accession>
<evidence type="ECO:0000256" key="3">
    <source>
        <dbReference type="ARBA" id="ARBA00022519"/>
    </source>
</evidence>
<keyword evidence="3" id="KW-0997">Cell inner membrane</keyword>
<dbReference type="GO" id="GO:0046872">
    <property type="term" value="F:metal ion binding"/>
    <property type="evidence" value="ECO:0007669"/>
    <property type="project" value="UniProtKB-KW"/>
</dbReference>
<dbReference type="eggNOG" id="COG0239">
    <property type="taxonomic scope" value="Bacteria"/>
</dbReference>
<name>G5H6Z6_9BACT</name>
<feature type="transmembrane region" description="Helical" evidence="11">
    <location>
        <begin position="5"/>
        <end position="22"/>
    </location>
</feature>
<evidence type="ECO:0000313" key="12">
    <source>
        <dbReference type="EMBL" id="EHB92635.1"/>
    </source>
</evidence>
<evidence type="ECO:0000256" key="7">
    <source>
        <dbReference type="ARBA" id="ARBA00023136"/>
    </source>
</evidence>
<dbReference type="PANTHER" id="PTHR28259:SF1">
    <property type="entry name" value="FLUORIDE EXPORT PROTEIN 1-RELATED"/>
    <property type="match status" value="1"/>
</dbReference>
<dbReference type="Proteomes" id="UP000006008">
    <property type="component" value="Unassembled WGS sequence"/>
</dbReference>
<reference evidence="12 13" key="1">
    <citation type="submission" date="2011-08" db="EMBL/GenBank/DDBJ databases">
        <title>The Genome Sequence of Alistipes indistinctus YIT 12060.</title>
        <authorList>
            <consortium name="The Broad Institute Genome Sequencing Platform"/>
            <person name="Earl A."/>
            <person name="Ward D."/>
            <person name="Feldgarden M."/>
            <person name="Gevers D."/>
            <person name="Morotomi M."/>
            <person name="Young S.K."/>
            <person name="Zeng Q."/>
            <person name="Gargeya S."/>
            <person name="Fitzgerald M."/>
            <person name="Haas B."/>
            <person name="Abouelleil A."/>
            <person name="Alvarado L."/>
            <person name="Arachchi H.M."/>
            <person name="Berlin A."/>
            <person name="Brown A."/>
            <person name="Chapman S.B."/>
            <person name="Chen Z."/>
            <person name="Dunbar C."/>
            <person name="Freedman E."/>
            <person name="Gearin G."/>
            <person name="Gellesch M."/>
            <person name="Goldberg J."/>
            <person name="Griggs A."/>
            <person name="Gujja S."/>
            <person name="Heiman D."/>
            <person name="Howarth C."/>
            <person name="Larson L."/>
            <person name="Lui A."/>
            <person name="MacDonald P.J.P."/>
            <person name="Montmayeur A."/>
            <person name="Murphy C."/>
            <person name="Neiman D."/>
            <person name="Pearson M."/>
            <person name="Priest M."/>
            <person name="Roberts A."/>
            <person name="Saif S."/>
            <person name="Shea T."/>
            <person name="Shenoy N."/>
            <person name="Sisk P."/>
            <person name="Stolte C."/>
            <person name="Sykes S."/>
            <person name="Wortman J."/>
            <person name="Nusbaum C."/>
            <person name="Birren B."/>
        </authorList>
    </citation>
    <scope>NUCLEOTIDE SEQUENCE [LARGE SCALE GENOMIC DNA]</scope>
    <source>
        <strain evidence="12 13">YIT 12060</strain>
    </source>
</reference>
<feature type="binding site" evidence="11">
    <location>
        <position position="79"/>
    </location>
    <ligand>
        <name>Na(+)</name>
        <dbReference type="ChEBI" id="CHEBI:29101"/>
        <note>structural</note>
    </ligand>
</feature>
<dbReference type="GO" id="GO:0005886">
    <property type="term" value="C:plasma membrane"/>
    <property type="evidence" value="ECO:0007669"/>
    <property type="project" value="UniProtKB-SubCell"/>
</dbReference>
<dbReference type="AlphaFoldDB" id="G5H6Z6"/>
<dbReference type="Pfam" id="PF02537">
    <property type="entry name" value="CRCB"/>
    <property type="match status" value="1"/>
</dbReference>
<keyword evidence="11" id="KW-0915">Sodium</keyword>
<comment type="catalytic activity">
    <reaction evidence="10">
        <text>fluoride(in) = fluoride(out)</text>
        <dbReference type="Rhea" id="RHEA:76159"/>
        <dbReference type="ChEBI" id="CHEBI:17051"/>
    </reaction>
    <physiologicalReaction direction="left-to-right" evidence="10">
        <dbReference type="Rhea" id="RHEA:76160"/>
    </physiologicalReaction>
</comment>
<organism evidence="12 13">
    <name type="scientific">Alistipes indistinctus YIT 12060</name>
    <dbReference type="NCBI Taxonomy" id="742725"/>
    <lineage>
        <taxon>Bacteria</taxon>
        <taxon>Pseudomonadati</taxon>
        <taxon>Bacteroidota</taxon>
        <taxon>Bacteroidia</taxon>
        <taxon>Bacteroidales</taxon>
        <taxon>Rikenellaceae</taxon>
        <taxon>Alistipes</taxon>
    </lineage>
</organism>
<comment type="caution">
    <text evidence="12">The sequence shown here is derived from an EMBL/GenBank/DDBJ whole genome shotgun (WGS) entry which is preliminary data.</text>
</comment>
<evidence type="ECO:0000256" key="2">
    <source>
        <dbReference type="ARBA" id="ARBA00022475"/>
    </source>
</evidence>
<dbReference type="RefSeq" id="WP_009133645.1">
    <property type="nucleotide sequence ID" value="NZ_CP102250.1"/>
</dbReference>
<dbReference type="GeneID" id="92816146"/>
<evidence type="ECO:0000256" key="11">
    <source>
        <dbReference type="HAMAP-Rule" id="MF_00454"/>
    </source>
</evidence>
<dbReference type="STRING" id="742725.HMPREF9450_00839"/>
<protein>
    <recommendedName>
        <fullName evidence="11">Fluoride-specific ion channel FluC</fullName>
    </recommendedName>
</protein>
<dbReference type="PANTHER" id="PTHR28259">
    <property type="entry name" value="FLUORIDE EXPORT PROTEIN 1-RELATED"/>
    <property type="match status" value="1"/>
</dbReference>
<feature type="transmembrane region" description="Helical" evidence="11">
    <location>
        <begin position="68"/>
        <end position="86"/>
    </location>
</feature>
<dbReference type="HAMAP" id="MF_00454">
    <property type="entry name" value="FluC"/>
    <property type="match status" value="1"/>
</dbReference>
<evidence type="ECO:0000313" key="13">
    <source>
        <dbReference type="Proteomes" id="UP000006008"/>
    </source>
</evidence>
<evidence type="ECO:0000256" key="9">
    <source>
        <dbReference type="ARBA" id="ARBA00035120"/>
    </source>
</evidence>
<proteinExistence type="inferred from homology"/>
<evidence type="ECO:0000256" key="8">
    <source>
        <dbReference type="ARBA" id="ARBA00023303"/>
    </source>
</evidence>
<evidence type="ECO:0000256" key="4">
    <source>
        <dbReference type="ARBA" id="ARBA00022692"/>
    </source>
</evidence>
<keyword evidence="4 11" id="KW-0812">Transmembrane</keyword>
<keyword evidence="11" id="KW-0479">Metal-binding</keyword>
<comment type="similarity">
    <text evidence="9 11">Belongs to the fluoride channel Fluc/FEX (TC 1.A.43) family.</text>
</comment>
<dbReference type="HOGENOM" id="CLU_114342_3_2_10"/>
<dbReference type="InterPro" id="IPR003691">
    <property type="entry name" value="FluC"/>
</dbReference>
<dbReference type="GO" id="GO:0062054">
    <property type="term" value="F:fluoride channel activity"/>
    <property type="evidence" value="ECO:0007669"/>
    <property type="project" value="UniProtKB-UniRule"/>
</dbReference>
<keyword evidence="7 11" id="KW-0472">Membrane</keyword>
<dbReference type="PATRIC" id="fig|742725.3.peg.892"/>
<keyword evidence="8 11" id="KW-0407">Ion channel</keyword>
<comment type="function">
    <text evidence="11">Fluoride-specific ion channel. Important for reducing fluoride concentration in the cell, thus reducing its toxicity.</text>
</comment>
<comment type="activity regulation">
    <text evidence="11">Na(+) is not transported, but it plays an essential structural role and its presence is essential for fluoride channel function.</text>
</comment>
<keyword evidence="5 11" id="KW-1133">Transmembrane helix</keyword>
<dbReference type="GO" id="GO:0140114">
    <property type="term" value="P:cellular detoxification of fluoride"/>
    <property type="evidence" value="ECO:0007669"/>
    <property type="project" value="UniProtKB-UniRule"/>
</dbReference>
<evidence type="ECO:0000256" key="5">
    <source>
        <dbReference type="ARBA" id="ARBA00022989"/>
    </source>
</evidence>
<dbReference type="OrthoDB" id="9815830at2"/>
<sequence length="125" mass="13322">MIRTLIFIGMGSCLGGIARYLLTRWVQGSTSSSFPYGTLAVNLLGCLAIGMLYGLFDRHGWMGPELRAFLVVGFCGGFTTFSTFALENFAMLRDGNWVPAALYAGASLVLGIGAVWLGAATVRSL</sequence>
<keyword evidence="11" id="KW-0813">Transport</keyword>
<feature type="transmembrane region" description="Helical" evidence="11">
    <location>
        <begin position="34"/>
        <end position="56"/>
    </location>
</feature>
<comment type="subcellular location">
    <subcellularLocation>
        <location evidence="1 11">Cell membrane</location>
        <topology evidence="1 11">Multi-pass membrane protein</topology>
    </subcellularLocation>
</comment>
<evidence type="ECO:0000256" key="6">
    <source>
        <dbReference type="ARBA" id="ARBA00023065"/>
    </source>
</evidence>
<dbReference type="NCBIfam" id="TIGR00494">
    <property type="entry name" value="crcB"/>
    <property type="match status" value="1"/>
</dbReference>
<feature type="transmembrane region" description="Helical" evidence="11">
    <location>
        <begin position="98"/>
        <end position="119"/>
    </location>
</feature>
<keyword evidence="6 11" id="KW-0406">Ion transport</keyword>